<comment type="similarity">
    <text evidence="1">Belongs to the AHA1 family.</text>
</comment>
<feature type="domain" description="Activator of Hsp90 ATPase homologue 1/2-like C-terminal" evidence="3">
    <location>
        <begin position="19"/>
        <end position="150"/>
    </location>
</feature>
<reference evidence="4 5" key="1">
    <citation type="submission" date="2023-07" db="EMBL/GenBank/DDBJ databases">
        <title>Genomic Encyclopedia of Type Strains, Phase IV (KMG-IV): sequencing the most valuable type-strain genomes for metagenomic binning, comparative biology and taxonomic classification.</title>
        <authorList>
            <person name="Goeker M."/>
        </authorList>
    </citation>
    <scope>NUCLEOTIDE SEQUENCE [LARGE SCALE GENOMIC DNA]</scope>
    <source>
        <strain evidence="4 5">DSM 18695</strain>
    </source>
</reference>
<keyword evidence="5" id="KW-1185">Reference proteome</keyword>
<dbReference type="CDD" id="cd07814">
    <property type="entry name" value="SRPBCC_CalC_Aha1-like"/>
    <property type="match status" value="1"/>
</dbReference>
<evidence type="ECO:0000313" key="5">
    <source>
        <dbReference type="Proteomes" id="UP001228905"/>
    </source>
</evidence>
<dbReference type="Proteomes" id="UP001228905">
    <property type="component" value="Unassembled WGS sequence"/>
</dbReference>
<evidence type="ECO:0000256" key="1">
    <source>
        <dbReference type="ARBA" id="ARBA00006817"/>
    </source>
</evidence>
<sequence>MPQSASPEPTAQVSRTVTASPDEVYEALTDKAKLKQFFFGADVDSDFKVGSPVRMTGEFNGKPYEDKGEVKEAVPGERLSFSHWSGASGQPDTPENYHLVTFKLEPAGEATKVTLSQANLTGGVTASDREHRAEYEKNWQGVLDGLAKTVGH</sequence>
<organism evidence="4 5">
    <name type="scientific">Caulobacter ginsengisoli</name>
    <dbReference type="NCBI Taxonomy" id="400775"/>
    <lineage>
        <taxon>Bacteria</taxon>
        <taxon>Pseudomonadati</taxon>
        <taxon>Pseudomonadota</taxon>
        <taxon>Alphaproteobacteria</taxon>
        <taxon>Caulobacterales</taxon>
        <taxon>Caulobacteraceae</taxon>
        <taxon>Caulobacter</taxon>
    </lineage>
</organism>
<feature type="region of interest" description="Disordered" evidence="2">
    <location>
        <begin position="1"/>
        <end position="20"/>
    </location>
</feature>
<dbReference type="EMBL" id="JAUSVS010000012">
    <property type="protein sequence ID" value="MDQ0466573.1"/>
    <property type="molecule type" value="Genomic_DNA"/>
</dbReference>
<dbReference type="InterPro" id="IPR013538">
    <property type="entry name" value="ASHA1/2-like_C"/>
</dbReference>
<dbReference type="Gene3D" id="3.30.530.20">
    <property type="match status" value="1"/>
</dbReference>
<protein>
    <submittedName>
        <fullName evidence="4">Uncharacterized protein YndB with AHSA1/START domain</fullName>
    </submittedName>
</protein>
<proteinExistence type="inferred from homology"/>
<feature type="compositionally biased region" description="Polar residues" evidence="2">
    <location>
        <begin position="1"/>
        <end position="19"/>
    </location>
</feature>
<dbReference type="InterPro" id="IPR023393">
    <property type="entry name" value="START-like_dom_sf"/>
</dbReference>
<name>A0ABU0IZI3_9CAUL</name>
<evidence type="ECO:0000259" key="3">
    <source>
        <dbReference type="Pfam" id="PF08327"/>
    </source>
</evidence>
<dbReference type="RefSeq" id="WP_307352689.1">
    <property type="nucleotide sequence ID" value="NZ_JAUSVS010000012.1"/>
</dbReference>
<comment type="caution">
    <text evidence="4">The sequence shown here is derived from an EMBL/GenBank/DDBJ whole genome shotgun (WGS) entry which is preliminary data.</text>
</comment>
<evidence type="ECO:0000256" key="2">
    <source>
        <dbReference type="SAM" id="MobiDB-lite"/>
    </source>
</evidence>
<dbReference type="Pfam" id="PF08327">
    <property type="entry name" value="AHSA1"/>
    <property type="match status" value="1"/>
</dbReference>
<evidence type="ECO:0000313" key="4">
    <source>
        <dbReference type="EMBL" id="MDQ0466573.1"/>
    </source>
</evidence>
<accession>A0ABU0IZI3</accession>
<dbReference type="SUPFAM" id="SSF55961">
    <property type="entry name" value="Bet v1-like"/>
    <property type="match status" value="1"/>
</dbReference>
<gene>
    <name evidence="4" type="ORF">QO010_004368</name>
</gene>